<feature type="compositionally biased region" description="Polar residues" evidence="1">
    <location>
        <begin position="11"/>
        <end position="27"/>
    </location>
</feature>
<dbReference type="AlphaFoldDB" id="A0A087T2T3"/>
<evidence type="ECO:0000256" key="1">
    <source>
        <dbReference type="SAM" id="MobiDB-lite"/>
    </source>
</evidence>
<organism evidence="2 3">
    <name type="scientific">Stegodyphus mimosarum</name>
    <name type="common">African social velvet spider</name>
    <dbReference type="NCBI Taxonomy" id="407821"/>
    <lineage>
        <taxon>Eukaryota</taxon>
        <taxon>Metazoa</taxon>
        <taxon>Ecdysozoa</taxon>
        <taxon>Arthropoda</taxon>
        <taxon>Chelicerata</taxon>
        <taxon>Arachnida</taxon>
        <taxon>Araneae</taxon>
        <taxon>Araneomorphae</taxon>
        <taxon>Entelegynae</taxon>
        <taxon>Eresoidea</taxon>
        <taxon>Eresidae</taxon>
        <taxon>Stegodyphus</taxon>
    </lineage>
</organism>
<feature type="compositionally biased region" description="Basic residues" evidence="1">
    <location>
        <begin position="327"/>
        <end position="348"/>
    </location>
</feature>
<proteinExistence type="predicted"/>
<sequence>MSDKTPVNLANEINGSSDNSQMLSSALKNKEESNTAYPDVQVLATVACREFPEKDAILPSTSTCGDDVAFLQSDNSQISFNSSCSLDNTKLIKKRKRPRKSVYWRNKKRKTKKKNSSNNQLKPVDLSTELTNEKIDSDSSDTIILDDTDLESNIQKSCNGLAEDEGSPYLGKLLPSKGMTPGMLACYISLPKLEESDTQTSVPKNHSYNKQLNYIEYSNKTESGMFTKLEGKNLLPIKTEEDSGLDDTAPVLIPIKQEIDDSVCDATNELPPVLQHVPSASQVIPFQNKNSSKCDILSGTESSSLHFPVVQNNNGNIDCNIAEKTKGRSRGRGKTRQIRGRSGGRKGSRSNANTTQTICSDAKFDNFLVPSELEAITDPSLPCKDPMECSPPNFNQTVSRKRGKSRTVKNVQRNVQRQKSSADNLGKDSMKNAKCEIQTQIPKFKTEANKAYVFMSFEEDVSENHDDSTYLPAIKIKEGIHKSVCKENANYSSVLVNDNEKQIQLLNTSETATPCSSTSEQKGKFNNKNSSLIKAKRGLSVYNFNSLKIKKEIIDYANEEPVLRNKSEANYNRHISAKINETESACENSTVNASCKQLTGPSSLLGMHNTSNVMGLKLPNLESSENILSRSEKQIPVNSLNSIKIKKEPIDDTEKLLSASEKNCNLDISNLTAKRNMCPSESAIPNTAFLLNKHFDVENKNSNISGKFQEQKLKCSIASAQNLKLSEDVNSVSHFQNKKCAENVNICYIDLESEKEIDNISGLPIASNAACIPASDSSNKKDKTGNAEALKSTNKKQSILCSLLTKAKSPSPNLPFESAMQKSSDLWLPPIVSVKKEPVDEEIPLDSSRNYLFNLSSCSESNSNKLPENTKAGNAVQSILEMSGSSSSIQSLQSCEKVDLLQIAPEASLNTSSSSTFHIKIKQEPPDTDNASLEEVSAFNRVKPYISNTGHQSPFSGSGSNSHTDAFSSQQSVLNASEIPSIPKSVENILNTLNYKQSSTSTFENISNLNSHLCSDNMQFSHSTNLTDSHTDIPHKDFSSLLPSAIQIKKEPCDDNSVGICVFNQTSTNERIVSESPLPEVTFRTQESSSSNIRKSTEHASQIFSDDSNSLLFAAAIKKE</sequence>
<feature type="region of interest" description="Disordered" evidence="1">
    <location>
        <begin position="318"/>
        <end position="356"/>
    </location>
</feature>
<dbReference type="EMBL" id="KK113136">
    <property type="protein sequence ID" value="KFM59422.1"/>
    <property type="molecule type" value="Genomic_DNA"/>
</dbReference>
<evidence type="ECO:0000313" key="3">
    <source>
        <dbReference type="Proteomes" id="UP000054359"/>
    </source>
</evidence>
<feature type="region of interest" description="Disordered" evidence="1">
    <location>
        <begin position="1"/>
        <end position="33"/>
    </location>
</feature>
<feature type="non-terminal residue" evidence="2">
    <location>
        <position position="1120"/>
    </location>
</feature>
<keyword evidence="3" id="KW-1185">Reference proteome</keyword>
<accession>A0A087T2T3</accession>
<feature type="region of interest" description="Disordered" evidence="1">
    <location>
        <begin position="949"/>
        <end position="969"/>
    </location>
</feature>
<dbReference type="Proteomes" id="UP000054359">
    <property type="component" value="Unassembled WGS sequence"/>
</dbReference>
<reference evidence="2 3" key="1">
    <citation type="submission" date="2013-11" db="EMBL/GenBank/DDBJ databases">
        <title>Genome sequencing of Stegodyphus mimosarum.</title>
        <authorList>
            <person name="Bechsgaard J."/>
        </authorList>
    </citation>
    <scope>NUCLEOTIDE SEQUENCE [LARGE SCALE GENOMIC DNA]</scope>
</reference>
<feature type="region of interest" description="Disordered" evidence="1">
    <location>
        <begin position="106"/>
        <end position="128"/>
    </location>
</feature>
<gene>
    <name evidence="2" type="ORF">X975_20551</name>
</gene>
<evidence type="ECO:0000313" key="2">
    <source>
        <dbReference type="EMBL" id="KFM59422.1"/>
    </source>
</evidence>
<feature type="compositionally biased region" description="Basic residues" evidence="1">
    <location>
        <begin position="106"/>
        <end position="115"/>
    </location>
</feature>
<protein>
    <submittedName>
        <fullName evidence="2">Uncharacterized protein</fullName>
    </submittedName>
</protein>
<name>A0A087T2T3_STEMI</name>